<dbReference type="AlphaFoldDB" id="A0AAQ3Q8V2"/>
<reference evidence="8 9" key="1">
    <citation type="submission" date="2023-10" db="EMBL/GenBank/DDBJ databases">
        <title>Chromosome-scale genome assembly provides insights into flower coloration mechanisms of Canna indica.</title>
        <authorList>
            <person name="Li C."/>
        </authorList>
    </citation>
    <scope>NUCLEOTIDE SEQUENCE [LARGE SCALE GENOMIC DNA]</scope>
    <source>
        <tissue evidence="8">Flower</tissue>
    </source>
</reference>
<evidence type="ECO:0000256" key="3">
    <source>
        <dbReference type="ARBA" id="ARBA00023125"/>
    </source>
</evidence>
<keyword evidence="3" id="KW-0238">DNA-binding</keyword>
<evidence type="ECO:0000256" key="4">
    <source>
        <dbReference type="ARBA" id="ARBA00023163"/>
    </source>
</evidence>
<dbReference type="CDD" id="cd00122">
    <property type="entry name" value="MBD"/>
    <property type="match status" value="1"/>
</dbReference>
<evidence type="ECO:0000259" key="7">
    <source>
        <dbReference type="PROSITE" id="PS50982"/>
    </source>
</evidence>
<keyword evidence="2" id="KW-0805">Transcription regulation</keyword>
<dbReference type="PANTHER" id="PTHR34067:SF20">
    <property type="entry name" value="OS08G0206700 PROTEIN"/>
    <property type="match status" value="1"/>
</dbReference>
<dbReference type="Proteomes" id="UP001327560">
    <property type="component" value="Chromosome 3"/>
</dbReference>
<evidence type="ECO:0000256" key="1">
    <source>
        <dbReference type="ARBA" id="ARBA00004123"/>
    </source>
</evidence>
<dbReference type="PANTHER" id="PTHR34067">
    <property type="entry name" value="OS04G0193200 PROTEIN"/>
    <property type="match status" value="1"/>
</dbReference>
<dbReference type="SUPFAM" id="SSF54171">
    <property type="entry name" value="DNA-binding domain"/>
    <property type="match status" value="2"/>
</dbReference>
<dbReference type="GO" id="GO:0003677">
    <property type="term" value="F:DNA binding"/>
    <property type="evidence" value="ECO:0007669"/>
    <property type="project" value="UniProtKB-KW"/>
</dbReference>
<sequence length="619" mass="69393">MEVDEHLKWLPKGWTAVSKTTRSGATLWCFHDPVTGSRFFSKEEVLKHLKTGKICSPTIRETRSNTRRSMEKNCASINSEENKCPVITENVQIIGKNSASTNSDYTSRSLGRNIATTNPEKNNKMDSTINVQDQNMDNPHELPHGWIKESRSRKNGIKSDPIYIDPVSGYEFRSMKDVHRYIETGDIHSCANKPKKRSIGEINALQEGSQVSATKIEWGGTDVKECLFLGESHDSDVKMETQSKEFPMKSPLPPYHASEKSVEEADSTNVLSVNVKHSDGPDGKEIKIVSELNSTAQESKVLGDMLGLHMEQELEPTIENPSSIFSYCLSESQNETVHEPSLVKQLNLDGVYPSNELDKVQHASDLQAAGGNMLEVTNLVPKEEEMELKKRKKTREYGSRKSRATRTITMPLRASPRLAALKAENEVKSALDEESNRAKEKPFHQVKVNSLKQDYSTVSKQELDQQEMSPVDPEFSKKIESKSFLGEVSPAQKLTELEGMSKDKPVSEFTSLFGDSWLDPCIEFAFKTLIGDIPELENTGIVQDHSHQQQTNPAKSQSPINTDSLALRNIGSLNQNEHPAQIEPPNNNMLSFGGNQMTCFMENGLQPTKNLKEVRQWRS</sequence>
<keyword evidence="5" id="KW-0539">Nucleus</keyword>
<organism evidence="8 9">
    <name type="scientific">Canna indica</name>
    <name type="common">Indian-shot</name>
    <dbReference type="NCBI Taxonomy" id="4628"/>
    <lineage>
        <taxon>Eukaryota</taxon>
        <taxon>Viridiplantae</taxon>
        <taxon>Streptophyta</taxon>
        <taxon>Embryophyta</taxon>
        <taxon>Tracheophyta</taxon>
        <taxon>Spermatophyta</taxon>
        <taxon>Magnoliopsida</taxon>
        <taxon>Liliopsida</taxon>
        <taxon>Zingiberales</taxon>
        <taxon>Cannaceae</taxon>
        <taxon>Canna</taxon>
    </lineage>
</organism>
<dbReference type="PROSITE" id="PS50982">
    <property type="entry name" value="MBD"/>
    <property type="match status" value="1"/>
</dbReference>
<accession>A0AAQ3Q8V2</accession>
<dbReference type="InterPro" id="IPR001739">
    <property type="entry name" value="Methyl_CpG_DNA-bd"/>
</dbReference>
<evidence type="ECO:0000313" key="9">
    <source>
        <dbReference type="Proteomes" id="UP001327560"/>
    </source>
</evidence>
<feature type="region of interest" description="Disordered" evidence="6">
    <location>
        <begin position="100"/>
        <end position="126"/>
    </location>
</feature>
<proteinExistence type="predicted"/>
<dbReference type="Pfam" id="PF01429">
    <property type="entry name" value="MBD"/>
    <property type="match status" value="1"/>
</dbReference>
<keyword evidence="4" id="KW-0804">Transcription</keyword>
<name>A0AAQ3Q8V2_9LILI</name>
<evidence type="ECO:0000313" key="8">
    <source>
        <dbReference type="EMBL" id="WOL00208.1"/>
    </source>
</evidence>
<dbReference type="InterPro" id="IPR038945">
    <property type="entry name" value="MBD13-like"/>
</dbReference>
<protein>
    <recommendedName>
        <fullName evidence="7">MBD domain-containing protein</fullName>
    </recommendedName>
</protein>
<dbReference type="GO" id="GO:0005634">
    <property type="term" value="C:nucleus"/>
    <property type="evidence" value="ECO:0007669"/>
    <property type="project" value="UniProtKB-SubCell"/>
</dbReference>
<evidence type="ECO:0000256" key="2">
    <source>
        <dbReference type="ARBA" id="ARBA00023015"/>
    </source>
</evidence>
<evidence type="ECO:0000256" key="6">
    <source>
        <dbReference type="SAM" id="MobiDB-lite"/>
    </source>
</evidence>
<feature type="domain" description="MBD" evidence="7">
    <location>
        <begin position="132"/>
        <end position="202"/>
    </location>
</feature>
<keyword evidence="9" id="KW-1185">Reference proteome</keyword>
<gene>
    <name evidence="8" type="ORF">Cni_G08921</name>
</gene>
<dbReference type="InterPro" id="IPR016177">
    <property type="entry name" value="DNA-bd_dom_sf"/>
</dbReference>
<evidence type="ECO:0000256" key="5">
    <source>
        <dbReference type="ARBA" id="ARBA00023242"/>
    </source>
</evidence>
<dbReference type="EMBL" id="CP136892">
    <property type="protein sequence ID" value="WOL00208.1"/>
    <property type="molecule type" value="Genomic_DNA"/>
</dbReference>
<dbReference type="Gene3D" id="3.30.890.10">
    <property type="entry name" value="Methyl-cpg-binding Protein 2, Chain A"/>
    <property type="match status" value="2"/>
</dbReference>
<comment type="subcellular location">
    <subcellularLocation>
        <location evidence="1">Nucleus</location>
    </subcellularLocation>
</comment>